<feature type="compositionally biased region" description="Basic and acidic residues" evidence="2">
    <location>
        <begin position="10"/>
        <end position="19"/>
    </location>
</feature>
<feature type="compositionally biased region" description="Low complexity" evidence="2">
    <location>
        <begin position="496"/>
        <end position="508"/>
    </location>
</feature>
<feature type="region of interest" description="Disordered" evidence="2">
    <location>
        <begin position="81"/>
        <end position="109"/>
    </location>
</feature>
<feature type="compositionally biased region" description="Low complexity" evidence="2">
    <location>
        <begin position="788"/>
        <end position="802"/>
    </location>
</feature>
<feature type="compositionally biased region" description="Low complexity" evidence="2">
    <location>
        <begin position="350"/>
        <end position="367"/>
    </location>
</feature>
<feature type="coiled-coil region" evidence="1">
    <location>
        <begin position="615"/>
        <end position="642"/>
    </location>
</feature>
<keyword evidence="1" id="KW-0175">Coiled coil</keyword>
<evidence type="ECO:0000313" key="3">
    <source>
        <dbReference type="EMBL" id="CBQ69095.1"/>
    </source>
</evidence>
<dbReference type="AlphaFoldDB" id="E6ZPD8"/>
<feature type="region of interest" description="Disordered" evidence="2">
    <location>
        <begin position="1"/>
        <end position="69"/>
    </location>
</feature>
<dbReference type="HOGENOM" id="CLU_325212_0_0_1"/>
<feature type="compositionally biased region" description="Low complexity" evidence="2">
    <location>
        <begin position="323"/>
        <end position="337"/>
    </location>
</feature>
<feature type="coiled-coil region" evidence="1">
    <location>
        <begin position="218"/>
        <end position="319"/>
    </location>
</feature>
<feature type="compositionally biased region" description="Low complexity" evidence="2">
    <location>
        <begin position="376"/>
        <end position="396"/>
    </location>
</feature>
<feature type="compositionally biased region" description="Polar residues" evidence="2">
    <location>
        <begin position="81"/>
        <end position="93"/>
    </location>
</feature>
<evidence type="ECO:0000256" key="1">
    <source>
        <dbReference type="SAM" id="Coils"/>
    </source>
</evidence>
<evidence type="ECO:0000313" key="4">
    <source>
        <dbReference type="Proteomes" id="UP000008867"/>
    </source>
</evidence>
<name>E6ZPD8_SPORE</name>
<accession>E6ZPD8</accession>
<proteinExistence type="predicted"/>
<dbReference type="OrthoDB" id="2554668at2759"/>
<organism evidence="3 4">
    <name type="scientific">Sporisorium reilianum (strain SRZ2)</name>
    <name type="common">Maize head smut fungus</name>
    <dbReference type="NCBI Taxonomy" id="999809"/>
    <lineage>
        <taxon>Eukaryota</taxon>
        <taxon>Fungi</taxon>
        <taxon>Dikarya</taxon>
        <taxon>Basidiomycota</taxon>
        <taxon>Ustilaginomycotina</taxon>
        <taxon>Ustilaginomycetes</taxon>
        <taxon>Ustilaginales</taxon>
        <taxon>Ustilaginaceae</taxon>
        <taxon>Sporisorium</taxon>
    </lineage>
</organism>
<dbReference type="eggNOG" id="ENOG502RDI7">
    <property type="taxonomic scope" value="Eukaryota"/>
</dbReference>
<reference evidence="3 4" key="1">
    <citation type="journal article" date="2010" name="Science">
        <title>Pathogenicity determinants in smut fungi revealed by genome comparison.</title>
        <authorList>
            <person name="Schirawski J."/>
            <person name="Mannhaupt G."/>
            <person name="Muench K."/>
            <person name="Brefort T."/>
            <person name="Schipper K."/>
            <person name="Doehlemann G."/>
            <person name="Di Stasio M."/>
            <person name="Roessel N."/>
            <person name="Mendoza-Mendoza A."/>
            <person name="Pester D."/>
            <person name="Mueller O."/>
            <person name="Winterberg B."/>
            <person name="Meyer E."/>
            <person name="Ghareeb H."/>
            <person name="Wollenberg T."/>
            <person name="Muensterkoetter M."/>
            <person name="Wong P."/>
            <person name="Walter M."/>
            <person name="Stukenbrock E."/>
            <person name="Gueldener U."/>
            <person name="Kahmann R."/>
        </authorList>
    </citation>
    <scope>NUCLEOTIDE SEQUENCE [LARGE SCALE GENOMIC DNA]</scope>
    <source>
        <strain evidence="4">SRZ2</strain>
    </source>
</reference>
<evidence type="ECO:0000256" key="2">
    <source>
        <dbReference type="SAM" id="MobiDB-lite"/>
    </source>
</evidence>
<feature type="region of interest" description="Disordered" evidence="2">
    <location>
        <begin position="751"/>
        <end position="809"/>
    </location>
</feature>
<dbReference type="PANTHER" id="PTHR43941:SF1">
    <property type="entry name" value="STRUCTURAL MAINTENANCE OF CHROMOSOMES PROTEIN 2"/>
    <property type="match status" value="1"/>
</dbReference>
<dbReference type="Gene3D" id="1.20.5.340">
    <property type="match status" value="1"/>
</dbReference>
<feature type="region of interest" description="Disordered" evidence="2">
    <location>
        <begin position="455"/>
        <end position="597"/>
    </location>
</feature>
<gene>
    <name evidence="3" type="ORF">sr15551</name>
</gene>
<dbReference type="VEuPathDB" id="FungiDB:sr15551"/>
<dbReference type="Proteomes" id="UP000008867">
    <property type="component" value="Chromosome 13"/>
</dbReference>
<feature type="compositionally biased region" description="Basic and acidic residues" evidence="2">
    <location>
        <begin position="30"/>
        <end position="47"/>
    </location>
</feature>
<sequence length="887" mass="94706">MNPYSSGARDNYRSADPRGRSRSPPPSRNYQEREAPRARIVRDHDAPSKSLPRKPVTSTNALPVNASGSFSHNYASTSAAATNLDRNASTSRAEPSASRRTSGASAAAAVGNGAPADLAELLYASRPDFQLFEQLQTKNWTIIQDRLELERQQQKLEGIKRYVETRGADDARSPAMLADQHQKIANQEQKIRSGTQEFWRMQVDLNVQMMTALMASPFAQLESKLQAVSQEAKAERENDRKAHEDLQKSAYTHFGQINRFQSDISKSKSDLSALNKDVDRLRSECKDMRKDLDADVVKITDNRERVKRLETDVAALQDKAARSFAGPSSAAIASAASPVQDPRQRPAPQPSAASASASSAAAPSAAATSHSTTQNPAAAAAAAAAPPTASASAPASEPVTRAQFRKWVRDHDQDLEVRFEEVVELAVQEATAENRACMDQRIRALARNWKSRVLQGEDASTDQDQAASNADIGDPPSGAAAAATDGDVPMDVETEQQQQQQQQQQQSQAPPAAAITNGVQPTQANVAPPSTSTQSQPASASATAVSAPTATSSASDAPKDDTPSIAPATMSEASSAAKPAVTSPATPPVDGAGQPRVVKQNGTDKQFAVIPVEALAAIRTTLKEHETQLAAVQQKLDALASLESESFAKLLESPEKIKQLLEALRRNGLSDVATDVGDALAQLRSDLDGIRTELGAVRASHQAQQQVQEEFRPQMIALLNEKVEGLQRQYEMLDDQSSLQGALLVKLVEHANPRRPPPSPTNSVSGGAAQASPGVQSPAVRSPLIQNAQRAQAAPVAQPGAPHVSTLPNAMMRPASGVDAAATALSAHVQPQVYATPQQAVHPVQAYQQAQHSQAQAQVHPQQHAAYAVPRGAPYAYQDPNQRQGYR</sequence>
<dbReference type="PANTHER" id="PTHR43941">
    <property type="entry name" value="STRUCTURAL MAINTENANCE OF CHROMOSOMES PROTEIN 2"/>
    <property type="match status" value="1"/>
</dbReference>
<protein>
    <submittedName>
        <fullName evidence="3">Uncharacterized protein</fullName>
    </submittedName>
</protein>
<feature type="region of interest" description="Disordered" evidence="2">
    <location>
        <begin position="322"/>
        <end position="399"/>
    </location>
</feature>
<feature type="compositionally biased region" description="Low complexity" evidence="2">
    <location>
        <begin position="96"/>
        <end position="109"/>
    </location>
</feature>
<feature type="compositionally biased region" description="Low complexity" evidence="2">
    <location>
        <begin position="526"/>
        <end position="556"/>
    </location>
</feature>
<keyword evidence="4" id="KW-1185">Reference proteome</keyword>
<dbReference type="EMBL" id="FQ311434">
    <property type="protein sequence ID" value="CBQ69095.1"/>
    <property type="molecule type" value="Genomic_DNA"/>
</dbReference>
<feature type="compositionally biased region" description="Polar residues" evidence="2">
    <location>
        <begin position="56"/>
        <end position="69"/>
    </location>
</feature>